<dbReference type="Pfam" id="PF08335">
    <property type="entry name" value="GlnD_UR_UTase"/>
    <property type="match status" value="2"/>
</dbReference>
<comment type="catalytic activity">
    <reaction evidence="7">
        <text>[glutamine synthetase]-O(4)-(5'-adenylyl)-L-tyrosine + phosphate = [glutamine synthetase]-L-tyrosine + ADP</text>
        <dbReference type="Rhea" id="RHEA:43716"/>
        <dbReference type="Rhea" id="RHEA-COMP:10660"/>
        <dbReference type="Rhea" id="RHEA-COMP:10661"/>
        <dbReference type="ChEBI" id="CHEBI:43474"/>
        <dbReference type="ChEBI" id="CHEBI:46858"/>
        <dbReference type="ChEBI" id="CHEBI:83624"/>
        <dbReference type="ChEBI" id="CHEBI:456216"/>
        <dbReference type="EC" id="2.7.7.89"/>
    </reaction>
</comment>
<dbReference type="GO" id="GO:0047388">
    <property type="term" value="F:[glutamine synthetase]-adenylyl-L-tyrosine phosphorylase activity"/>
    <property type="evidence" value="ECO:0007669"/>
    <property type="project" value="UniProtKB-EC"/>
</dbReference>
<comment type="similarity">
    <text evidence="7">Belongs to the GlnE family.</text>
</comment>
<dbReference type="Proteomes" id="UP000028702">
    <property type="component" value="Unassembled WGS sequence"/>
</dbReference>
<dbReference type="GO" id="GO:0005829">
    <property type="term" value="C:cytosol"/>
    <property type="evidence" value="ECO:0007669"/>
    <property type="project" value="TreeGrafter"/>
</dbReference>
<dbReference type="Gene3D" id="3.30.460.10">
    <property type="entry name" value="Beta Polymerase, domain 2"/>
    <property type="match status" value="2"/>
</dbReference>
<keyword evidence="1 7" id="KW-0808">Transferase</keyword>
<comment type="function">
    <text evidence="7">Involved in the regulation of glutamine synthetase GlnA, a key enzyme in the process to assimilate ammonia. When cellular nitrogen levels are high, the C-terminal adenylyl transferase (AT) inactivates GlnA by covalent transfer of an adenylyl group from ATP to specific tyrosine residue of GlnA, thus reducing its activity. Conversely, when nitrogen levels are low, the N-terminal adenylyl removase (AR) activates GlnA by removing the adenylyl group by phosphorolysis, increasing its activity. The regulatory region of GlnE binds the signal transduction protein PII (GlnB) which indicates the nitrogen status of the cell.</text>
</comment>
<evidence type="ECO:0000256" key="4">
    <source>
        <dbReference type="ARBA" id="ARBA00022840"/>
    </source>
</evidence>
<dbReference type="GO" id="GO:0008882">
    <property type="term" value="F:[glutamate-ammonia-ligase] adenylyltransferase activity"/>
    <property type="evidence" value="ECO:0007669"/>
    <property type="project" value="UniProtKB-UniRule"/>
</dbReference>
<protein>
    <recommendedName>
        <fullName evidence="7">Bifunctional glutamine synthetase adenylyltransferase/adenylyl-removing enzyme</fullName>
    </recommendedName>
    <alternativeName>
        <fullName evidence="7">ATP:glutamine synthetase adenylyltransferase</fullName>
    </alternativeName>
    <alternativeName>
        <fullName evidence="7">ATase</fullName>
    </alternativeName>
    <domain>
        <recommendedName>
            <fullName evidence="7">Glutamine synthetase adenylyl-L-tyrosine phosphorylase</fullName>
            <ecNumber evidence="7">2.7.7.89</ecNumber>
        </recommendedName>
        <alternativeName>
            <fullName evidence="7">Adenylyl removase</fullName>
            <shortName evidence="7">AR</shortName>
            <shortName evidence="7">AT-N</shortName>
        </alternativeName>
    </domain>
    <domain>
        <recommendedName>
            <fullName evidence="7">Glutamine synthetase adenylyl transferase</fullName>
            <ecNumber evidence="7">2.7.7.42</ecNumber>
        </recommendedName>
        <alternativeName>
            <fullName evidence="7">Adenylyl transferase</fullName>
            <shortName evidence="7">AT</shortName>
            <shortName evidence="7">AT-C</shortName>
        </alternativeName>
    </domain>
</protein>
<keyword evidence="6 7" id="KW-0511">Multifunctional enzyme</keyword>
<dbReference type="RefSeq" id="WP_045445698.1">
    <property type="nucleotide sequence ID" value="NZ_BBIO01000007.1"/>
</dbReference>
<keyword evidence="2 7" id="KW-0548">Nucleotidyltransferase</keyword>
<dbReference type="EC" id="2.7.7.89" evidence="7"/>
<evidence type="ECO:0000256" key="2">
    <source>
        <dbReference type="ARBA" id="ARBA00022695"/>
    </source>
</evidence>
<proteinExistence type="inferred from homology"/>
<dbReference type="NCBIfam" id="NF010706">
    <property type="entry name" value="PRK14108.1"/>
    <property type="match status" value="1"/>
</dbReference>
<dbReference type="HAMAP" id="MF_00802">
    <property type="entry name" value="GlnE"/>
    <property type="match status" value="1"/>
</dbReference>
<dbReference type="NCBIfam" id="NF008292">
    <property type="entry name" value="PRK11072.1"/>
    <property type="match status" value="1"/>
</dbReference>
<dbReference type="GO" id="GO:0016874">
    <property type="term" value="F:ligase activity"/>
    <property type="evidence" value="ECO:0007669"/>
    <property type="project" value="UniProtKB-KW"/>
</dbReference>
<dbReference type="PANTHER" id="PTHR30621:SF0">
    <property type="entry name" value="BIFUNCTIONAL GLUTAMINE SYNTHETASE ADENYLYLTRANSFERASE_ADENYLYL-REMOVING ENZYME"/>
    <property type="match status" value="1"/>
</dbReference>
<dbReference type="STRING" id="1333998.M2A_1674"/>
<evidence type="ECO:0000256" key="6">
    <source>
        <dbReference type="ARBA" id="ARBA00023268"/>
    </source>
</evidence>
<dbReference type="InterPro" id="IPR023057">
    <property type="entry name" value="GlnE"/>
</dbReference>
<feature type="domain" description="Glutamate-ammonia ligase adenylyltransferase repeated" evidence="9">
    <location>
        <begin position="55"/>
        <end position="298"/>
    </location>
</feature>
<evidence type="ECO:0000256" key="8">
    <source>
        <dbReference type="SAM" id="Coils"/>
    </source>
</evidence>
<keyword evidence="5 7" id="KW-0460">Magnesium</keyword>
<dbReference type="SUPFAM" id="SSF81593">
    <property type="entry name" value="Nucleotidyltransferase substrate binding subunit/domain"/>
    <property type="match status" value="2"/>
</dbReference>
<keyword evidence="12" id="KW-1185">Reference proteome</keyword>
<dbReference type="PANTHER" id="PTHR30621">
    <property type="entry name" value="GLUTAMINE SYNTHETASE ADENYLYLTRANSFERASE"/>
    <property type="match status" value="1"/>
</dbReference>
<dbReference type="EMBL" id="BBIO01000007">
    <property type="protein sequence ID" value="GAK45175.1"/>
    <property type="molecule type" value="Genomic_DNA"/>
</dbReference>
<dbReference type="GO" id="GO:0000820">
    <property type="term" value="P:regulation of glutamine family amino acid metabolic process"/>
    <property type="evidence" value="ECO:0007669"/>
    <property type="project" value="UniProtKB-UniRule"/>
</dbReference>
<feature type="coiled-coil region" evidence="8">
    <location>
        <begin position="84"/>
        <end position="111"/>
    </location>
</feature>
<evidence type="ECO:0000256" key="7">
    <source>
        <dbReference type="HAMAP-Rule" id="MF_00802"/>
    </source>
</evidence>
<gene>
    <name evidence="7" type="primary">glnE</name>
    <name evidence="11" type="ORF">M2A_1674</name>
</gene>
<feature type="domain" description="PII-uridylyltransferase/Glutamine-synthetase adenylyltransferase" evidence="10">
    <location>
        <begin position="320"/>
        <end position="460"/>
    </location>
</feature>
<name>A0A081BAV7_9HYPH</name>
<dbReference type="CDD" id="cd05401">
    <property type="entry name" value="NT_GlnE_GlnD_like"/>
    <property type="match status" value="2"/>
</dbReference>
<feature type="region of interest" description="Adenylyl transferase" evidence="7">
    <location>
        <begin position="467"/>
        <end position="985"/>
    </location>
</feature>
<evidence type="ECO:0000256" key="1">
    <source>
        <dbReference type="ARBA" id="ARBA00022679"/>
    </source>
</evidence>
<dbReference type="AlphaFoldDB" id="A0A081BAV7"/>
<dbReference type="InterPro" id="IPR043519">
    <property type="entry name" value="NT_sf"/>
</dbReference>
<reference evidence="11 12" key="1">
    <citation type="submission" date="2014-07" db="EMBL/GenBank/DDBJ databases">
        <title>Tepidicaulis marinum gen. nov., sp. nov., a novel marine bacterium denitrifying nitrate to nitrous oxide strictly under microaerobic conditions.</title>
        <authorList>
            <person name="Takeuchi M."/>
            <person name="Yamagishi T."/>
            <person name="Kamagata Y."/>
            <person name="Oshima K."/>
            <person name="Hattori M."/>
            <person name="Katayama T."/>
            <person name="Hanada S."/>
            <person name="Tamaki H."/>
            <person name="Marumo K."/>
            <person name="Maeda H."/>
            <person name="Nedachi M."/>
            <person name="Iwasaki W."/>
            <person name="Suwa Y."/>
            <person name="Sakata S."/>
        </authorList>
    </citation>
    <scope>NUCLEOTIDE SEQUENCE [LARGE SCALE GENOMIC DNA]</scope>
    <source>
        <strain evidence="11 12">MA2</strain>
    </source>
</reference>
<dbReference type="Gene3D" id="1.20.120.1510">
    <property type="match status" value="1"/>
</dbReference>
<dbReference type="Pfam" id="PF03710">
    <property type="entry name" value="GlnE"/>
    <property type="match status" value="2"/>
</dbReference>
<dbReference type="InterPro" id="IPR005190">
    <property type="entry name" value="GlnE_rpt_dom"/>
</dbReference>
<keyword evidence="3 7" id="KW-0547">Nucleotide-binding</keyword>
<sequence length="985" mass="108120">MNEVGSMPYLGALVPPRPFDAARAAGFLSQLEEELQKIPQGAALRVLLQEQKPLLAGILGNSPYLTRLITREPARLGVLDGAPDAAFEKLLARLKDEATEAKNEAALMAVLRRAKAEAALLIGAADIAGKWTLEEVTGALTRFADMAVSQATGWLLRDAQRNKFIAELDAEEPAKGTGFLVLAMGKYGAGELNYSSDIDLVVFFEPGRVSLCQGREEQDLWVRIAKSLVKLMQERTPDGYVFRTDLRLRPDPGSTPLAVSLPAAEQYYESRGQNWERAAFIKARQVAGDKEIGEMFLKNIRPYIWRKNLDFAAIEDIHSMKRQIHAVQGHGKIAIAGHNIKLGRGGIREIEFFVQTQQLIAGGRDADLRGKRTVDMLRALAEKEWITPQAAEELVESYRFLRTLEHRLQMVEDEQTHSLPKGEEDLERIAVFSGYEDRAAFDEALRAHLSRVQGHYAALFEKAPPLAEEGGSLVFTGTDDDPETVQTLSDMGFKRPAEMMEMIRGWHTGRFAATRSPRSRERLTALMPALLKALSQTADPDVAFTRFHKFIEGLPAGVQLFSLIYANPSLLGLIADICGTAPRLANHLSRNPAVLDVVLDPEFFQVLPRGAELGEGLRQALSTANSYEGALDVTRVWAREQRFRVGVRVLSGSADAEEAGSAYSAIASEVIRALKPVALGEIERRYGKVPGADMAVVAMGKLGSGEMSAESDLDLIVIYDVGDGEAVSNGPKELGVTQYYAKACQQLVNALTAPTAEGKLYEVDMRLRPSGNAGPIATRYDSFAQYQETEAWTWEHMALTRARVAAGPAHLKEKIETEISRVLCKPRDPVKLAADVADMRARIAKEFPASDPWELKHVRGGLIDLEFIAQYLQLRYAAEMPQILSTHTRGVFEAAGRLGILPPAEADLLLHAIDLVLNLTQVVRICVTGTLNREETNTGLKNLLARVGDAPDFEALEADLRESQKAVLSLFESLIGGLSKTDSSG</sequence>
<keyword evidence="11" id="KW-0436">Ligase</keyword>
<accession>A0A081BAV7</accession>
<evidence type="ECO:0000313" key="11">
    <source>
        <dbReference type="EMBL" id="GAK45175.1"/>
    </source>
</evidence>
<dbReference type="SUPFAM" id="SSF81301">
    <property type="entry name" value="Nucleotidyltransferase"/>
    <property type="match status" value="2"/>
</dbReference>
<dbReference type="Gene3D" id="1.20.120.330">
    <property type="entry name" value="Nucleotidyltransferases domain 2"/>
    <property type="match status" value="2"/>
</dbReference>
<evidence type="ECO:0000256" key="3">
    <source>
        <dbReference type="ARBA" id="ARBA00022741"/>
    </source>
</evidence>
<evidence type="ECO:0000259" key="10">
    <source>
        <dbReference type="Pfam" id="PF08335"/>
    </source>
</evidence>
<comment type="catalytic activity">
    <reaction evidence="7">
        <text>[glutamine synthetase]-L-tyrosine + ATP = [glutamine synthetase]-O(4)-(5'-adenylyl)-L-tyrosine + diphosphate</text>
        <dbReference type="Rhea" id="RHEA:18589"/>
        <dbReference type="Rhea" id="RHEA-COMP:10660"/>
        <dbReference type="Rhea" id="RHEA-COMP:10661"/>
        <dbReference type="ChEBI" id="CHEBI:30616"/>
        <dbReference type="ChEBI" id="CHEBI:33019"/>
        <dbReference type="ChEBI" id="CHEBI:46858"/>
        <dbReference type="ChEBI" id="CHEBI:83624"/>
        <dbReference type="EC" id="2.7.7.42"/>
    </reaction>
</comment>
<evidence type="ECO:0000313" key="12">
    <source>
        <dbReference type="Proteomes" id="UP000028702"/>
    </source>
</evidence>
<dbReference type="EC" id="2.7.7.42" evidence="7"/>
<evidence type="ECO:0000259" key="9">
    <source>
        <dbReference type="Pfam" id="PF03710"/>
    </source>
</evidence>
<evidence type="ECO:0000256" key="5">
    <source>
        <dbReference type="ARBA" id="ARBA00022842"/>
    </source>
</evidence>
<comment type="cofactor">
    <cofactor evidence="7">
        <name>Mg(2+)</name>
        <dbReference type="ChEBI" id="CHEBI:18420"/>
    </cofactor>
</comment>
<feature type="domain" description="Glutamate-ammonia ligase adenylyltransferase repeated" evidence="9">
    <location>
        <begin position="574"/>
        <end position="816"/>
    </location>
</feature>
<feature type="domain" description="PII-uridylyltransferase/Glutamine-synthetase adenylyltransferase" evidence="10">
    <location>
        <begin position="852"/>
        <end position="974"/>
    </location>
</feature>
<dbReference type="eggNOG" id="COG1391">
    <property type="taxonomic scope" value="Bacteria"/>
</dbReference>
<feature type="region of interest" description="Adenylyl removase" evidence="7">
    <location>
        <begin position="1"/>
        <end position="463"/>
    </location>
</feature>
<keyword evidence="8" id="KW-0175">Coiled coil</keyword>
<dbReference type="GO" id="GO:0005524">
    <property type="term" value="F:ATP binding"/>
    <property type="evidence" value="ECO:0007669"/>
    <property type="project" value="UniProtKB-UniRule"/>
</dbReference>
<dbReference type="InterPro" id="IPR013546">
    <property type="entry name" value="PII_UdlTrfase/GS_AdlTrfase"/>
</dbReference>
<organism evidence="11 12">
    <name type="scientific">Tepidicaulis marinus</name>
    <dbReference type="NCBI Taxonomy" id="1333998"/>
    <lineage>
        <taxon>Bacteria</taxon>
        <taxon>Pseudomonadati</taxon>
        <taxon>Pseudomonadota</taxon>
        <taxon>Alphaproteobacteria</taxon>
        <taxon>Hyphomicrobiales</taxon>
        <taxon>Parvibaculaceae</taxon>
        <taxon>Tepidicaulis</taxon>
    </lineage>
</organism>
<comment type="caution">
    <text evidence="11">The sequence shown here is derived from an EMBL/GenBank/DDBJ whole genome shotgun (WGS) entry which is preliminary data.</text>
</comment>
<dbReference type="GO" id="GO:0000287">
    <property type="term" value="F:magnesium ion binding"/>
    <property type="evidence" value="ECO:0007669"/>
    <property type="project" value="UniProtKB-UniRule"/>
</dbReference>
<keyword evidence="4 7" id="KW-0067">ATP-binding</keyword>